<dbReference type="Pfam" id="PF13430">
    <property type="entry name" value="DUF4112"/>
    <property type="match status" value="1"/>
</dbReference>
<organism evidence="2 3">
    <name type="scientific">Babjeviella inositovora NRRL Y-12698</name>
    <dbReference type="NCBI Taxonomy" id="984486"/>
    <lineage>
        <taxon>Eukaryota</taxon>
        <taxon>Fungi</taxon>
        <taxon>Dikarya</taxon>
        <taxon>Ascomycota</taxon>
        <taxon>Saccharomycotina</taxon>
        <taxon>Pichiomycetes</taxon>
        <taxon>Serinales incertae sedis</taxon>
        <taxon>Babjeviella</taxon>
    </lineage>
</organism>
<dbReference type="OrthoDB" id="2103474at2759"/>
<reference evidence="3" key="1">
    <citation type="submission" date="2016-05" db="EMBL/GenBank/DDBJ databases">
        <title>Comparative genomics of biotechnologically important yeasts.</title>
        <authorList>
            <consortium name="DOE Joint Genome Institute"/>
            <person name="Riley R."/>
            <person name="Haridas S."/>
            <person name="Wolfe K.H."/>
            <person name="Lopes M.R."/>
            <person name="Hittinger C.T."/>
            <person name="Goker M."/>
            <person name="Salamov A."/>
            <person name="Wisecaver J."/>
            <person name="Long T.M."/>
            <person name="Aerts A.L."/>
            <person name="Barry K."/>
            <person name="Choi C."/>
            <person name="Clum A."/>
            <person name="Coughlan A.Y."/>
            <person name="Deshpande S."/>
            <person name="Douglass A.P."/>
            <person name="Hanson S.J."/>
            <person name="Klenk H.-P."/>
            <person name="Labutti K."/>
            <person name="Lapidus A."/>
            <person name="Lindquist E."/>
            <person name="Lipzen A."/>
            <person name="Meier-Kolthoff J.P."/>
            <person name="Ohm R.A."/>
            <person name="Otillar R.P."/>
            <person name="Pangilinan J."/>
            <person name="Peng Y."/>
            <person name="Rokas A."/>
            <person name="Rosa C.A."/>
            <person name="Scheuner C."/>
            <person name="Sibirny A.A."/>
            <person name="Slot J.C."/>
            <person name="Stielow J.B."/>
            <person name="Sun H."/>
            <person name="Kurtzman C.P."/>
            <person name="Blackwell M."/>
            <person name="Grigoriev I.V."/>
            <person name="Jeffries T.W."/>
        </authorList>
    </citation>
    <scope>NUCLEOTIDE SEQUENCE [LARGE SCALE GENOMIC DNA]</scope>
    <source>
        <strain evidence="3">NRRL Y-12698</strain>
    </source>
</reference>
<keyword evidence="1" id="KW-0472">Membrane</keyword>
<evidence type="ECO:0000256" key="1">
    <source>
        <dbReference type="SAM" id="Phobius"/>
    </source>
</evidence>
<gene>
    <name evidence="2" type="ORF">BABINDRAFT_179231</name>
</gene>
<dbReference type="PANTHER" id="PTHR35519:SF2">
    <property type="entry name" value="PH DOMAIN PROTEIN"/>
    <property type="match status" value="1"/>
</dbReference>
<dbReference type="EMBL" id="KV454427">
    <property type="protein sequence ID" value="ODQ81520.1"/>
    <property type="molecule type" value="Genomic_DNA"/>
</dbReference>
<keyword evidence="3" id="KW-1185">Reference proteome</keyword>
<dbReference type="RefSeq" id="XP_018986848.1">
    <property type="nucleotide sequence ID" value="XM_019131083.1"/>
</dbReference>
<accession>A0A1E3QV28</accession>
<dbReference type="STRING" id="984486.A0A1E3QV28"/>
<sequence>MTAIVSKWALNKSHITDNLAVGGTEDPYYEPEDANKKRSWYHRKHMKQLPAYLSENDIRVLKSVRQNAYRLDLQVKICGYRLGWAGIIGLIPVIGDFLACCCALMVVRKAGGIDGGLPALTHMQMIANVAFDFGMGLIPIVGDLVNIAYKCNSRNYVLLEKHLVHKYKKRGADTEGATGREIHINPNLVEDLETHGANTLWTEKDKTNSANAPQPI</sequence>
<dbReference type="Proteomes" id="UP000094336">
    <property type="component" value="Unassembled WGS sequence"/>
</dbReference>
<keyword evidence="1" id="KW-0812">Transmembrane</keyword>
<dbReference type="InterPro" id="IPR025187">
    <property type="entry name" value="DUF4112"/>
</dbReference>
<feature type="transmembrane region" description="Helical" evidence="1">
    <location>
        <begin position="126"/>
        <end position="149"/>
    </location>
</feature>
<protein>
    <recommendedName>
        <fullName evidence="4">DUF4112 domain-containing protein</fullName>
    </recommendedName>
</protein>
<evidence type="ECO:0000313" key="3">
    <source>
        <dbReference type="Proteomes" id="UP000094336"/>
    </source>
</evidence>
<feature type="transmembrane region" description="Helical" evidence="1">
    <location>
        <begin position="82"/>
        <end position="106"/>
    </location>
</feature>
<dbReference type="PANTHER" id="PTHR35519">
    <property type="entry name" value="MEMBRANE PROTEINS"/>
    <property type="match status" value="1"/>
</dbReference>
<dbReference type="GeneID" id="30148936"/>
<dbReference type="AlphaFoldDB" id="A0A1E3QV28"/>
<proteinExistence type="predicted"/>
<name>A0A1E3QV28_9ASCO</name>
<keyword evidence="1" id="KW-1133">Transmembrane helix</keyword>
<evidence type="ECO:0000313" key="2">
    <source>
        <dbReference type="EMBL" id="ODQ81520.1"/>
    </source>
</evidence>
<evidence type="ECO:0008006" key="4">
    <source>
        <dbReference type="Google" id="ProtNLM"/>
    </source>
</evidence>